<feature type="transmembrane region" description="Helical" evidence="7">
    <location>
        <begin position="234"/>
        <end position="260"/>
    </location>
</feature>
<dbReference type="PROSITE" id="PS50893">
    <property type="entry name" value="ABC_TRANSPORTER_2"/>
    <property type="match status" value="1"/>
</dbReference>
<evidence type="ECO:0000256" key="4">
    <source>
        <dbReference type="ARBA" id="ARBA00022840"/>
    </source>
</evidence>
<dbReference type="GO" id="GO:0140359">
    <property type="term" value="F:ABC-type transporter activity"/>
    <property type="evidence" value="ECO:0007669"/>
    <property type="project" value="InterPro"/>
</dbReference>
<dbReference type="SUPFAM" id="SSF52540">
    <property type="entry name" value="P-loop containing nucleoside triphosphate hydrolases"/>
    <property type="match status" value="1"/>
</dbReference>
<dbReference type="GO" id="GO:0016887">
    <property type="term" value="F:ATP hydrolysis activity"/>
    <property type="evidence" value="ECO:0007669"/>
    <property type="project" value="InterPro"/>
</dbReference>
<dbReference type="InterPro" id="IPR003439">
    <property type="entry name" value="ABC_transporter-like_ATP-bd"/>
</dbReference>
<dbReference type="AlphaFoldDB" id="A0A6J6ADV9"/>
<dbReference type="EMBL" id="CAESPC010000070">
    <property type="protein sequence ID" value="CAB4366932.1"/>
    <property type="molecule type" value="Genomic_DNA"/>
</dbReference>
<dbReference type="InterPro" id="IPR039421">
    <property type="entry name" value="Type_1_exporter"/>
</dbReference>
<feature type="transmembrane region" description="Helical" evidence="7">
    <location>
        <begin position="20"/>
        <end position="49"/>
    </location>
</feature>
<dbReference type="SUPFAM" id="SSF90123">
    <property type="entry name" value="ABC transporter transmembrane region"/>
    <property type="match status" value="1"/>
</dbReference>
<keyword evidence="4" id="KW-0067">ATP-binding</keyword>
<dbReference type="InterPro" id="IPR003593">
    <property type="entry name" value="AAA+_ATPase"/>
</dbReference>
<dbReference type="GO" id="GO:0016020">
    <property type="term" value="C:membrane"/>
    <property type="evidence" value="ECO:0007669"/>
    <property type="project" value="UniProtKB-SubCell"/>
</dbReference>
<dbReference type="InterPro" id="IPR017871">
    <property type="entry name" value="ABC_transporter-like_CS"/>
</dbReference>
<reference evidence="10" key="1">
    <citation type="submission" date="2020-05" db="EMBL/GenBank/DDBJ databases">
        <authorList>
            <person name="Chiriac C."/>
            <person name="Salcher M."/>
            <person name="Ghai R."/>
            <person name="Kavagutti S V."/>
        </authorList>
    </citation>
    <scope>NUCLEOTIDE SEQUENCE</scope>
</reference>
<evidence type="ECO:0000256" key="5">
    <source>
        <dbReference type="ARBA" id="ARBA00022989"/>
    </source>
</evidence>
<feature type="transmembrane region" description="Helical" evidence="7">
    <location>
        <begin position="55"/>
        <end position="75"/>
    </location>
</feature>
<dbReference type="InterPro" id="IPR011527">
    <property type="entry name" value="ABC1_TM_dom"/>
</dbReference>
<protein>
    <submittedName>
        <fullName evidence="10">Unannotated protein</fullName>
    </submittedName>
</protein>
<accession>A0A6J6ADV9</accession>
<dbReference type="PROSITE" id="PS00211">
    <property type="entry name" value="ABC_TRANSPORTER_1"/>
    <property type="match status" value="1"/>
</dbReference>
<dbReference type="PROSITE" id="PS50929">
    <property type="entry name" value="ABC_TM1F"/>
    <property type="match status" value="1"/>
</dbReference>
<dbReference type="InterPro" id="IPR036640">
    <property type="entry name" value="ABC1_TM_sf"/>
</dbReference>
<comment type="subcellular location">
    <subcellularLocation>
        <location evidence="1">Membrane</location>
        <topology evidence="1">Multi-pass membrane protein</topology>
    </subcellularLocation>
</comment>
<name>A0A6J6ADV9_9ZZZZ</name>
<dbReference type="Pfam" id="PF00005">
    <property type="entry name" value="ABC_tran"/>
    <property type="match status" value="1"/>
</dbReference>
<gene>
    <name evidence="10" type="ORF">UFOPK4180_00527</name>
</gene>
<evidence type="ECO:0000256" key="7">
    <source>
        <dbReference type="SAM" id="Phobius"/>
    </source>
</evidence>
<evidence type="ECO:0000256" key="1">
    <source>
        <dbReference type="ARBA" id="ARBA00004141"/>
    </source>
</evidence>
<evidence type="ECO:0000256" key="6">
    <source>
        <dbReference type="ARBA" id="ARBA00023136"/>
    </source>
</evidence>
<dbReference type="Pfam" id="PF00664">
    <property type="entry name" value="ABC_membrane"/>
    <property type="match status" value="1"/>
</dbReference>
<dbReference type="GO" id="GO:0005524">
    <property type="term" value="F:ATP binding"/>
    <property type="evidence" value="ECO:0007669"/>
    <property type="project" value="UniProtKB-KW"/>
</dbReference>
<keyword evidence="3" id="KW-0547">Nucleotide-binding</keyword>
<dbReference type="PANTHER" id="PTHR24221">
    <property type="entry name" value="ATP-BINDING CASSETTE SUB-FAMILY B"/>
    <property type="match status" value="1"/>
</dbReference>
<dbReference type="CDD" id="cd18584">
    <property type="entry name" value="ABC_6TM_AarD_CydD"/>
    <property type="match status" value="1"/>
</dbReference>
<sequence>MKSKDLRLLLSRSSSRKLFITAAIGSLVSAALVILNALLLGAVIVGIIYKHPSSSQWIVLLAALWIIRSVFTPFFESWCSTKAATIKSEIRREVSSLLATVEPVSSSELASLLVKGANSLDVYLGRFIPQLFAALVVPLSVIITVFFLDPLSALIAILTLPLIPFFGALIGRYTSDSVSKKWKSLSALSRYFEDSLQGFITLRIFGRNKSQGERIQNMGDRYTQETMSVLKISFLSAFVLELAATISVALIAVSIGLRLVDGKISFLHGLTVLVLAPEIYFPLRNAASLFHASADGTEVLEQLRVVSETALVQVPQVHRDFASCKEITWRNWTLAIPDAAESRIPESTIHRGEVIFIVGESGIGKSSFANNLLGLHFDSEILIDGVALTPETVVSYQKSIAWVPQLPQLASGTIREQFTLMNNSAGLVLFSDEAIIQSLQLLSLPLEELPQGLDTQLGGSDEKSAQMSGGQIRKIAVARALIRKPILIVADEPTADLDRHSATAIMTALRAAAENGAALVCISHDEDLQKSSDRVIAVERVKS</sequence>
<dbReference type="InterPro" id="IPR027417">
    <property type="entry name" value="P-loop_NTPase"/>
</dbReference>
<feature type="transmembrane region" description="Helical" evidence="7">
    <location>
        <begin position="154"/>
        <end position="173"/>
    </location>
</feature>
<keyword evidence="2 7" id="KW-0812">Transmembrane</keyword>
<feature type="transmembrane region" description="Helical" evidence="7">
    <location>
        <begin position="127"/>
        <end position="148"/>
    </location>
</feature>
<dbReference type="PANTHER" id="PTHR24221:SF590">
    <property type="entry name" value="COMPONENT LINKED WITH THE ASSEMBLY OF CYTOCHROME' TRANSPORT TRANSMEMBRANE ATP-BINDING PROTEIN ABC TRANSPORTER CYDD-RELATED"/>
    <property type="match status" value="1"/>
</dbReference>
<keyword evidence="5 7" id="KW-1133">Transmembrane helix</keyword>
<evidence type="ECO:0000256" key="2">
    <source>
        <dbReference type="ARBA" id="ARBA00022692"/>
    </source>
</evidence>
<evidence type="ECO:0000259" key="8">
    <source>
        <dbReference type="PROSITE" id="PS50893"/>
    </source>
</evidence>
<dbReference type="Gene3D" id="3.40.50.300">
    <property type="entry name" value="P-loop containing nucleotide triphosphate hydrolases"/>
    <property type="match status" value="1"/>
</dbReference>
<feature type="domain" description="ABC transmembrane type-1" evidence="9">
    <location>
        <begin position="20"/>
        <end position="295"/>
    </location>
</feature>
<evidence type="ECO:0000313" key="10">
    <source>
        <dbReference type="EMBL" id="CAB4366932.1"/>
    </source>
</evidence>
<dbReference type="SMART" id="SM00382">
    <property type="entry name" value="AAA"/>
    <property type="match status" value="1"/>
</dbReference>
<dbReference type="Gene3D" id="1.20.1560.10">
    <property type="entry name" value="ABC transporter type 1, transmembrane domain"/>
    <property type="match status" value="1"/>
</dbReference>
<proteinExistence type="predicted"/>
<feature type="domain" description="ABC transporter" evidence="8">
    <location>
        <begin position="312"/>
        <end position="543"/>
    </location>
</feature>
<evidence type="ECO:0000256" key="3">
    <source>
        <dbReference type="ARBA" id="ARBA00022741"/>
    </source>
</evidence>
<evidence type="ECO:0000259" key="9">
    <source>
        <dbReference type="PROSITE" id="PS50929"/>
    </source>
</evidence>
<organism evidence="10">
    <name type="scientific">freshwater metagenome</name>
    <dbReference type="NCBI Taxonomy" id="449393"/>
    <lineage>
        <taxon>unclassified sequences</taxon>
        <taxon>metagenomes</taxon>
        <taxon>ecological metagenomes</taxon>
    </lineage>
</organism>
<keyword evidence="6 7" id="KW-0472">Membrane</keyword>